<evidence type="ECO:0000256" key="5">
    <source>
        <dbReference type="ARBA" id="ARBA00023237"/>
    </source>
</evidence>
<evidence type="ECO:0000259" key="9">
    <source>
        <dbReference type="SMART" id="SM00062"/>
    </source>
</evidence>
<dbReference type="CDD" id="cd01009">
    <property type="entry name" value="PBP2_YfhD_N"/>
    <property type="match status" value="1"/>
</dbReference>
<evidence type="ECO:0000313" key="11">
    <source>
        <dbReference type="EMBL" id="RUO27303.1"/>
    </source>
</evidence>
<keyword evidence="6 8" id="KW-0456">Lyase</keyword>
<comment type="function">
    <text evidence="8">Murein-degrading enzyme that degrades murein glycan strands and insoluble, high-molecular weight murein sacculi, with the concomitant formation of a 1,6-anhydromuramoyl product. Lytic transglycosylases (LTs) play an integral role in the metabolism of the peptidoglycan (PG) sacculus. Their lytic action creates space within the PG sacculus to allow for its expansion as well as for the insertion of various structures such as secretion systems and flagella.</text>
</comment>
<evidence type="ECO:0000256" key="6">
    <source>
        <dbReference type="ARBA" id="ARBA00023239"/>
    </source>
</evidence>
<name>A0A327X590_9GAMM</name>
<dbReference type="SUPFAM" id="SSF53850">
    <property type="entry name" value="Periplasmic binding protein-like II"/>
    <property type="match status" value="1"/>
</dbReference>
<evidence type="ECO:0000313" key="12">
    <source>
        <dbReference type="Proteomes" id="UP000249203"/>
    </source>
</evidence>
<evidence type="ECO:0000313" key="13">
    <source>
        <dbReference type="Proteomes" id="UP000287865"/>
    </source>
</evidence>
<dbReference type="EMBL" id="PIPK01000003">
    <property type="protein sequence ID" value="RUO27303.1"/>
    <property type="molecule type" value="Genomic_DNA"/>
</dbReference>
<proteinExistence type="inferred from homology"/>
<protein>
    <recommendedName>
        <fullName evidence="8">Membrane-bound lytic murein transglycosylase F</fullName>
        <ecNumber evidence="8">4.2.2.n1</ecNumber>
    </recommendedName>
    <alternativeName>
        <fullName evidence="8">Murein lyase F</fullName>
    </alternativeName>
</protein>
<dbReference type="InterPro" id="IPR001638">
    <property type="entry name" value="Solute-binding_3/MltF_N"/>
</dbReference>
<comment type="similarity">
    <text evidence="8">In the N-terminal section; belongs to the bacterial solute-binding protein 3 family.</text>
</comment>
<evidence type="ECO:0000256" key="8">
    <source>
        <dbReference type="HAMAP-Rule" id="MF_02016"/>
    </source>
</evidence>
<organism evidence="10 12">
    <name type="scientific">Aliidiomarina maris</name>
    <dbReference type="NCBI Taxonomy" id="531312"/>
    <lineage>
        <taxon>Bacteria</taxon>
        <taxon>Pseudomonadati</taxon>
        <taxon>Pseudomonadota</taxon>
        <taxon>Gammaproteobacteria</taxon>
        <taxon>Alteromonadales</taxon>
        <taxon>Idiomarinaceae</taxon>
        <taxon>Aliidiomarina</taxon>
    </lineage>
</organism>
<dbReference type="SMART" id="SM00062">
    <property type="entry name" value="PBPb"/>
    <property type="match status" value="1"/>
</dbReference>
<dbReference type="GO" id="GO:0071555">
    <property type="term" value="P:cell wall organization"/>
    <property type="evidence" value="ECO:0007669"/>
    <property type="project" value="UniProtKB-KW"/>
</dbReference>
<dbReference type="PANTHER" id="PTHR35936">
    <property type="entry name" value="MEMBRANE-BOUND LYTIC MUREIN TRANSGLYCOSYLASE F"/>
    <property type="match status" value="1"/>
</dbReference>
<keyword evidence="7 8" id="KW-0961">Cell wall biogenesis/degradation</keyword>
<comment type="caution">
    <text evidence="8">Lacks conserved residue(s) required for the propagation of feature annotation.</text>
</comment>
<dbReference type="EC" id="4.2.2.n1" evidence="8"/>
<reference evidence="11 13" key="1">
    <citation type="journal article" date="2018" name="Front. Microbiol.">
        <title>Genome-Based Analysis Reveals the Taxonomy and Diversity of the Family Idiomarinaceae.</title>
        <authorList>
            <person name="Liu Y."/>
            <person name="Lai Q."/>
            <person name="Shao Z."/>
        </authorList>
    </citation>
    <scope>NUCLEOTIDE SEQUENCE [LARGE SCALE GENOMIC DNA]</scope>
    <source>
        <strain evidence="11 13">CF12-14</strain>
    </source>
</reference>
<dbReference type="GO" id="GO:0008933">
    <property type="term" value="F:peptidoglycan lytic transglycosylase activity"/>
    <property type="evidence" value="ECO:0007669"/>
    <property type="project" value="UniProtKB-UniRule"/>
</dbReference>
<comment type="subcellular location">
    <subcellularLocation>
        <location evidence="8">Cell outer membrane</location>
        <topology evidence="8">Peripheral membrane protein</topology>
    </subcellularLocation>
    <text evidence="8">Attached to the inner leaflet of the outer membrane.</text>
</comment>
<dbReference type="Proteomes" id="UP000287865">
    <property type="component" value="Unassembled WGS sequence"/>
</dbReference>
<dbReference type="Pfam" id="PF01464">
    <property type="entry name" value="SLT"/>
    <property type="match status" value="1"/>
</dbReference>
<keyword evidence="3 8" id="KW-0732">Signal</keyword>
<sequence>MFKRLHQHNFIFQRAQRGFALASAWLAAAWLLAACSQDSGQPNHLQQVQARGYLTVGTLMNSSGYFLREDGEAGFEFELAQQLANELGVELSVEPRVHIEDLFNDLANGDIDFIAAGLDVTTKRRKSMRFTPYYHQVDQRLVYKQGARSRPRDWQELEGDLVVVAGSSHEEYLYDIERDYPELNWRTTRLYDADELLTKVINEEIAYTIADTNTLDVKRRAFPDLSVAFTVRNDAPLAWAFPQNDDDSLYATAIEFIGRQHDSGEIIKLVDRYWGHVKQFNYVDTQLFIQAVNDTLPDYIELFQQYAGELDWRLLAAVSYQESLWDPWARSPTGVRGMMMLTLPTARSMGVRSRLDAEQSIRGGARYLTRLRERLPARMTEPDRTWFALAAYNVGLGHLNDAREITRRQGGDPDYWVDVRQRLPLLRQKQHYQHTRFGFARGDEPVTYVGNIRRYYDTLRWLDEQGRIPYPEHLMVAEEPATNSVEMRVDEVDE</sequence>
<keyword evidence="5 8" id="KW-0998">Cell outer membrane</keyword>
<dbReference type="GO" id="GO:0009253">
    <property type="term" value="P:peptidoglycan catabolic process"/>
    <property type="evidence" value="ECO:0007669"/>
    <property type="project" value="TreeGrafter"/>
</dbReference>
<reference evidence="10 12" key="2">
    <citation type="submission" date="2018-06" db="EMBL/GenBank/DDBJ databases">
        <title>Genomic Encyclopedia of Type Strains, Phase III (KMG-III): the genomes of soil and plant-associated and newly described type strains.</title>
        <authorList>
            <person name="Whitman W."/>
        </authorList>
    </citation>
    <scope>NUCLEOTIDE SEQUENCE [LARGE SCALE GENOMIC DNA]</scope>
    <source>
        <strain evidence="10 12">CGMCC 1.15366</strain>
    </source>
</reference>
<dbReference type="PROSITE" id="PS00922">
    <property type="entry name" value="TRANSGLYCOSYLASE"/>
    <property type="match status" value="1"/>
</dbReference>
<comment type="caution">
    <text evidence="10">The sequence shown here is derived from an EMBL/GenBank/DDBJ whole genome shotgun (WGS) entry which is preliminary data.</text>
</comment>
<comment type="similarity">
    <text evidence="1">Belongs to the transglycosylase Slt family.</text>
</comment>
<dbReference type="OrthoDB" id="9815002at2"/>
<evidence type="ECO:0000256" key="2">
    <source>
        <dbReference type="ARBA" id="ARBA00010333"/>
    </source>
</evidence>
<dbReference type="InterPro" id="IPR000189">
    <property type="entry name" value="Transglyc_AS"/>
</dbReference>
<gene>
    <name evidence="8" type="primary">mltF</name>
    <name evidence="10" type="ORF">B0I24_102120</name>
    <name evidence="11" type="ORF">CWE07_04980</name>
</gene>
<dbReference type="GO" id="GO:0016998">
    <property type="term" value="P:cell wall macromolecule catabolic process"/>
    <property type="evidence" value="ECO:0007669"/>
    <property type="project" value="UniProtKB-UniRule"/>
</dbReference>
<keyword evidence="4 8" id="KW-0472">Membrane</keyword>
<accession>A0A327X590</accession>
<comment type="similarity">
    <text evidence="2">Belongs to the bacterial solute-binding protein 3 family.</text>
</comment>
<dbReference type="InterPro" id="IPR023703">
    <property type="entry name" value="MltF"/>
</dbReference>
<evidence type="ECO:0000256" key="7">
    <source>
        <dbReference type="ARBA" id="ARBA00023316"/>
    </source>
</evidence>
<dbReference type="Pfam" id="PF00497">
    <property type="entry name" value="SBP_bac_3"/>
    <property type="match status" value="1"/>
</dbReference>
<dbReference type="GO" id="GO:0009279">
    <property type="term" value="C:cell outer membrane"/>
    <property type="evidence" value="ECO:0007669"/>
    <property type="project" value="UniProtKB-SubCell"/>
</dbReference>
<dbReference type="SUPFAM" id="SSF53955">
    <property type="entry name" value="Lysozyme-like"/>
    <property type="match status" value="1"/>
</dbReference>
<dbReference type="InterPro" id="IPR023346">
    <property type="entry name" value="Lysozyme-like_dom_sf"/>
</dbReference>
<dbReference type="PANTHER" id="PTHR35936:SF32">
    <property type="entry name" value="MEMBRANE-BOUND LYTIC MUREIN TRANSGLYCOSYLASE F"/>
    <property type="match status" value="1"/>
</dbReference>
<dbReference type="CDD" id="cd13403">
    <property type="entry name" value="MLTF-like"/>
    <property type="match status" value="1"/>
</dbReference>
<comment type="similarity">
    <text evidence="8">In the C-terminal section; belongs to the transglycosylase Slt family.</text>
</comment>
<evidence type="ECO:0000256" key="1">
    <source>
        <dbReference type="ARBA" id="ARBA00007734"/>
    </source>
</evidence>
<evidence type="ECO:0000313" key="10">
    <source>
        <dbReference type="EMBL" id="RAK00695.1"/>
    </source>
</evidence>
<dbReference type="PROSITE" id="PS51257">
    <property type="entry name" value="PROKAR_LIPOPROTEIN"/>
    <property type="match status" value="1"/>
</dbReference>
<dbReference type="AlphaFoldDB" id="A0A327X590"/>
<comment type="domain">
    <text evidence="8">The N-terminal domain does not have lytic activity and probably modulates enzymatic activity. The C-terminal domain is the catalytic active domain.</text>
</comment>
<dbReference type="EMBL" id="QLMD01000002">
    <property type="protein sequence ID" value="RAK00695.1"/>
    <property type="molecule type" value="Genomic_DNA"/>
</dbReference>
<evidence type="ECO:0000256" key="4">
    <source>
        <dbReference type="ARBA" id="ARBA00023136"/>
    </source>
</evidence>
<feature type="active site" evidence="8">
    <location>
        <position position="322"/>
    </location>
</feature>
<dbReference type="HAMAP" id="MF_02016">
    <property type="entry name" value="MltF"/>
    <property type="match status" value="1"/>
</dbReference>
<dbReference type="Proteomes" id="UP000249203">
    <property type="component" value="Unassembled WGS sequence"/>
</dbReference>
<dbReference type="Gene3D" id="3.40.190.10">
    <property type="entry name" value="Periplasmic binding protein-like II"/>
    <property type="match status" value="2"/>
</dbReference>
<feature type="region of interest" description="LT domain" evidence="8">
    <location>
        <begin position="278"/>
        <end position="494"/>
    </location>
</feature>
<evidence type="ECO:0000256" key="3">
    <source>
        <dbReference type="ARBA" id="ARBA00022729"/>
    </source>
</evidence>
<comment type="catalytic activity">
    <reaction evidence="8">
        <text>Exolytic cleavage of the (1-&gt;4)-beta-glycosidic linkage between N-acetylmuramic acid (MurNAc) and N-acetylglucosamine (GlcNAc) residues in peptidoglycan, from either the reducing or the non-reducing ends of the peptidoglycan chains, with concomitant formation of a 1,6-anhydrobond in the MurNAc residue.</text>
        <dbReference type="EC" id="4.2.2.n1"/>
    </reaction>
</comment>
<dbReference type="NCBIfam" id="NF008112">
    <property type="entry name" value="PRK10859.1"/>
    <property type="match status" value="1"/>
</dbReference>
<dbReference type="RefSeq" id="WP_111568485.1">
    <property type="nucleotide sequence ID" value="NZ_PIPK01000003.1"/>
</dbReference>
<dbReference type="Gene3D" id="1.10.530.10">
    <property type="match status" value="1"/>
</dbReference>
<dbReference type="InterPro" id="IPR008258">
    <property type="entry name" value="Transglycosylase_SLT_dom_1"/>
</dbReference>
<feature type="domain" description="Solute-binding protein family 3/N-terminal" evidence="9">
    <location>
        <begin position="53"/>
        <end position="277"/>
    </location>
</feature>
<keyword evidence="13" id="KW-1185">Reference proteome</keyword>